<reference evidence="1 2" key="1">
    <citation type="journal article" date="2019" name="Commun. Biol.">
        <title>The bagworm genome reveals a unique fibroin gene that provides high tensile strength.</title>
        <authorList>
            <person name="Kono N."/>
            <person name="Nakamura H."/>
            <person name="Ohtoshi R."/>
            <person name="Tomita M."/>
            <person name="Numata K."/>
            <person name="Arakawa K."/>
        </authorList>
    </citation>
    <scope>NUCLEOTIDE SEQUENCE [LARGE SCALE GENOMIC DNA]</scope>
</reference>
<dbReference type="Proteomes" id="UP000299102">
    <property type="component" value="Unassembled WGS sequence"/>
</dbReference>
<gene>
    <name evidence="1" type="ORF">EVAR_80997_1</name>
</gene>
<comment type="caution">
    <text evidence="1">The sequence shown here is derived from an EMBL/GenBank/DDBJ whole genome shotgun (WGS) entry which is preliminary data.</text>
</comment>
<evidence type="ECO:0000313" key="2">
    <source>
        <dbReference type="Proteomes" id="UP000299102"/>
    </source>
</evidence>
<evidence type="ECO:0000313" key="1">
    <source>
        <dbReference type="EMBL" id="GBP91859.1"/>
    </source>
</evidence>
<dbReference type="EMBL" id="BGZK01002217">
    <property type="protein sequence ID" value="GBP91859.1"/>
    <property type="molecule type" value="Genomic_DNA"/>
</dbReference>
<keyword evidence="2" id="KW-1185">Reference proteome</keyword>
<proteinExistence type="predicted"/>
<name>A0A4C1ZXX9_EUMVA</name>
<protein>
    <submittedName>
        <fullName evidence="1">Uncharacterized protein</fullName>
    </submittedName>
</protein>
<accession>A0A4C1ZXX9</accession>
<sequence length="79" mass="9091">MKNAVVYICRGALQLRQIRESEELAVGRAVNMILRNEKSGVVLYTHILSSQLWIQLLDFRENKLVCNQIIKARAKGEIH</sequence>
<organism evidence="1 2">
    <name type="scientific">Eumeta variegata</name>
    <name type="common">Bagworm moth</name>
    <name type="synonym">Eumeta japonica</name>
    <dbReference type="NCBI Taxonomy" id="151549"/>
    <lineage>
        <taxon>Eukaryota</taxon>
        <taxon>Metazoa</taxon>
        <taxon>Ecdysozoa</taxon>
        <taxon>Arthropoda</taxon>
        <taxon>Hexapoda</taxon>
        <taxon>Insecta</taxon>
        <taxon>Pterygota</taxon>
        <taxon>Neoptera</taxon>
        <taxon>Endopterygota</taxon>
        <taxon>Lepidoptera</taxon>
        <taxon>Glossata</taxon>
        <taxon>Ditrysia</taxon>
        <taxon>Tineoidea</taxon>
        <taxon>Psychidae</taxon>
        <taxon>Oiketicinae</taxon>
        <taxon>Eumeta</taxon>
    </lineage>
</organism>
<dbReference type="AlphaFoldDB" id="A0A4C1ZXX9"/>